<feature type="region of interest" description="Disordered" evidence="1">
    <location>
        <begin position="284"/>
        <end position="318"/>
    </location>
</feature>
<dbReference type="AlphaFoldDB" id="A0A0F2MKL7"/>
<proteinExistence type="predicted"/>
<dbReference type="RefSeq" id="XP_016592275.1">
    <property type="nucleotide sequence ID" value="XM_016733187.1"/>
</dbReference>
<dbReference type="Proteomes" id="UP000033710">
    <property type="component" value="Unassembled WGS sequence"/>
</dbReference>
<feature type="compositionally biased region" description="Basic and acidic residues" evidence="1">
    <location>
        <begin position="284"/>
        <end position="296"/>
    </location>
</feature>
<dbReference type="OrthoDB" id="10333379at2759"/>
<dbReference type="KEGG" id="ssck:SPSK_06481"/>
<protein>
    <submittedName>
        <fullName evidence="2">Uncharacterized protein</fullName>
    </submittedName>
</protein>
<name>A0A0F2MKL7_SPOSC</name>
<dbReference type="GeneID" id="27668464"/>
<reference evidence="2 3" key="2">
    <citation type="journal article" date="2015" name="Eukaryot. Cell">
        <title>Asexual propagation of a virulent clone complex in a human and feline outbreak of sporotrichosis.</title>
        <authorList>
            <person name="Teixeira Mde M."/>
            <person name="Rodrigues A.M."/>
            <person name="Tsui C.K."/>
            <person name="de Almeida L.G."/>
            <person name="Van Diepeningen A.D."/>
            <person name="van den Ende B.G."/>
            <person name="Fernandes G.F."/>
            <person name="Kano R."/>
            <person name="Hamelin R.C."/>
            <person name="Lopes-Bezerra L.M."/>
            <person name="Vasconcelos A.T."/>
            <person name="de Hoog S."/>
            <person name="de Camargo Z.P."/>
            <person name="Felipe M.S."/>
        </authorList>
    </citation>
    <scope>NUCLEOTIDE SEQUENCE [LARGE SCALE GENOMIC DNA]</scope>
    <source>
        <strain evidence="2 3">1099-18</strain>
    </source>
</reference>
<evidence type="ECO:0000256" key="1">
    <source>
        <dbReference type="SAM" id="MobiDB-lite"/>
    </source>
</evidence>
<evidence type="ECO:0000313" key="3">
    <source>
        <dbReference type="Proteomes" id="UP000033710"/>
    </source>
</evidence>
<dbReference type="EMBL" id="AXCR01000001">
    <property type="protein sequence ID" value="KJR89599.1"/>
    <property type="molecule type" value="Genomic_DNA"/>
</dbReference>
<dbReference type="VEuPathDB" id="FungiDB:SPSK_06481"/>
<accession>A0A0F2MKL7</accession>
<feature type="region of interest" description="Disordered" evidence="1">
    <location>
        <begin position="35"/>
        <end position="56"/>
    </location>
</feature>
<gene>
    <name evidence="2" type="ORF">SPSK_06481</name>
</gene>
<reference evidence="2 3" key="1">
    <citation type="journal article" date="2014" name="BMC Genomics">
        <title>Comparative genomics of the major fungal agents of human and animal Sporotrichosis: Sporothrix schenckii and Sporothrix brasiliensis.</title>
        <authorList>
            <person name="Teixeira M.M."/>
            <person name="de Almeida L.G."/>
            <person name="Kubitschek-Barreira P."/>
            <person name="Alves F.L."/>
            <person name="Kioshima E.S."/>
            <person name="Abadio A.K."/>
            <person name="Fernandes L."/>
            <person name="Derengowski L.S."/>
            <person name="Ferreira K.S."/>
            <person name="Souza R.C."/>
            <person name="Ruiz J.C."/>
            <person name="de Andrade N.C."/>
            <person name="Paes H.C."/>
            <person name="Nicola A.M."/>
            <person name="Albuquerque P."/>
            <person name="Gerber A.L."/>
            <person name="Martins V.P."/>
            <person name="Peconick L.D."/>
            <person name="Neto A.V."/>
            <person name="Chaucanez C.B."/>
            <person name="Silva P.A."/>
            <person name="Cunha O.L."/>
            <person name="de Oliveira F.F."/>
            <person name="dos Santos T.C."/>
            <person name="Barros A.L."/>
            <person name="Soares M.A."/>
            <person name="de Oliveira L.M."/>
            <person name="Marini M.M."/>
            <person name="Villalobos-Duno H."/>
            <person name="Cunha M.M."/>
            <person name="de Hoog S."/>
            <person name="da Silveira J.F."/>
            <person name="Henrissat B."/>
            <person name="Nino-Vega G.A."/>
            <person name="Cisalpino P.S."/>
            <person name="Mora-Montes H.M."/>
            <person name="Almeida S.R."/>
            <person name="Stajich J.E."/>
            <person name="Lopes-Bezerra L.M."/>
            <person name="Vasconcelos A.T."/>
            <person name="Felipe M.S."/>
        </authorList>
    </citation>
    <scope>NUCLEOTIDE SEQUENCE [LARGE SCALE GENOMIC DNA]</scope>
    <source>
        <strain evidence="2 3">1099-18</strain>
    </source>
</reference>
<comment type="caution">
    <text evidence="2">The sequence shown here is derived from an EMBL/GenBank/DDBJ whole genome shotgun (WGS) entry which is preliminary data.</text>
</comment>
<sequence>MGVPNTNMDVTEMYVTEMAITDMDTTETDITLDTPNETMPQPTDSQINTSTTQQDPQPFVWPATPALQPIEPYSDIPAIELPEILESVETDTYFIESQISPFDQLRHRPAGYLPPRESPPLPPGVLYPIRKLKSSEFVAKLRKCGLQDRASSLDRYDYVSSRPVHQLDGYTRIKPPPWDKLNADVDPALRREAAERREAQDKMIVAVSDYDARRPVSVTDRKLVDGQPSMGPARQEIRDQLSEREQFFYVLPADVRKKNKDEAKKQGEVEAALRRKRLIKMLEERKAARNQEHQEESQEESEVEAEARPLKRRRHSIQ</sequence>
<organism evidence="2 3">
    <name type="scientific">Sporothrix schenckii 1099-18</name>
    <dbReference type="NCBI Taxonomy" id="1397361"/>
    <lineage>
        <taxon>Eukaryota</taxon>
        <taxon>Fungi</taxon>
        <taxon>Dikarya</taxon>
        <taxon>Ascomycota</taxon>
        <taxon>Pezizomycotina</taxon>
        <taxon>Sordariomycetes</taxon>
        <taxon>Sordariomycetidae</taxon>
        <taxon>Ophiostomatales</taxon>
        <taxon>Ophiostomataceae</taxon>
        <taxon>Sporothrix</taxon>
    </lineage>
</organism>
<evidence type="ECO:0000313" key="2">
    <source>
        <dbReference type="EMBL" id="KJR89599.1"/>
    </source>
</evidence>